<dbReference type="InterPro" id="IPR029063">
    <property type="entry name" value="SAM-dependent_MTases_sf"/>
</dbReference>
<reference evidence="2" key="1">
    <citation type="submission" date="2022-10" db="EMBL/GenBank/DDBJ databases">
        <authorList>
            <person name="Chen Y."/>
            <person name="Dougan E. K."/>
            <person name="Chan C."/>
            <person name="Rhodes N."/>
            <person name="Thang M."/>
        </authorList>
    </citation>
    <scope>NUCLEOTIDE SEQUENCE</scope>
</reference>
<dbReference type="SUPFAM" id="SSF53335">
    <property type="entry name" value="S-adenosyl-L-methionine-dependent methyltransferases"/>
    <property type="match status" value="1"/>
</dbReference>
<feature type="chain" id="PRO_5043271850" evidence="1">
    <location>
        <begin position="17"/>
        <end position="410"/>
    </location>
</feature>
<dbReference type="AlphaFoldDB" id="A0A9P1DTX8"/>
<protein>
    <submittedName>
        <fullName evidence="2">Uncharacterized protein</fullName>
    </submittedName>
</protein>
<keyword evidence="4" id="KW-1185">Reference proteome</keyword>
<dbReference type="OrthoDB" id="444529at2759"/>
<keyword evidence="1" id="KW-0732">Signal</keyword>
<name>A0A9P1DTX8_9DINO</name>
<evidence type="ECO:0000256" key="1">
    <source>
        <dbReference type="SAM" id="SignalP"/>
    </source>
</evidence>
<dbReference type="Proteomes" id="UP001152797">
    <property type="component" value="Unassembled WGS sequence"/>
</dbReference>
<accession>A0A9P1DTX8</accession>
<reference evidence="3" key="2">
    <citation type="submission" date="2024-04" db="EMBL/GenBank/DDBJ databases">
        <authorList>
            <person name="Chen Y."/>
            <person name="Shah S."/>
            <person name="Dougan E. K."/>
            <person name="Thang M."/>
            <person name="Chan C."/>
        </authorList>
    </citation>
    <scope>NUCLEOTIDE SEQUENCE [LARGE SCALE GENOMIC DNA]</scope>
</reference>
<evidence type="ECO:0000313" key="4">
    <source>
        <dbReference type="Proteomes" id="UP001152797"/>
    </source>
</evidence>
<organism evidence="2">
    <name type="scientific">Cladocopium goreaui</name>
    <dbReference type="NCBI Taxonomy" id="2562237"/>
    <lineage>
        <taxon>Eukaryota</taxon>
        <taxon>Sar</taxon>
        <taxon>Alveolata</taxon>
        <taxon>Dinophyceae</taxon>
        <taxon>Suessiales</taxon>
        <taxon>Symbiodiniaceae</taxon>
        <taxon>Cladocopium</taxon>
    </lineage>
</organism>
<sequence length="410" mass="45356">MRWLLLILAAKAELEYELVVPEATRPGSLVRREELDEEALEVLMLLETDAECIHTAKNDLPKWAAAGNHIVAACAYPAAFSFKAFAAAAGLRKGCLPKGGECNLEKTLNTLRSLLGEFKVKMHELAPSMRLPLEIASTVRRFVLEETEIITAAFQKLWSTEALQVWVANPLALAGTALRTASFAGERRRILWWRSNMLQSVVDFGLGHLAELVAPRSDFLLTRQGALEELLGGPPAAGLTLVEVGVHLARLAFAILGTHHGLRYIGVDPFAYGEETSPESRLRQLRDLGLSPEEDGGFGAYELSSEVRRAAEYKLNLFGDRAKLLAMPSVEAAAMVPDQSVDGVFIDGDHSYREVVNDIDAWEPKVKQGGFLSGHDFGNHPDVARAVLERAAEFNRTVHLSMDWFWYYYL</sequence>
<evidence type="ECO:0000313" key="2">
    <source>
        <dbReference type="EMBL" id="CAI4015544.1"/>
    </source>
</evidence>
<evidence type="ECO:0000313" key="3">
    <source>
        <dbReference type="EMBL" id="CAL1168919.1"/>
    </source>
</evidence>
<dbReference type="Gene3D" id="3.40.50.150">
    <property type="entry name" value="Vaccinia Virus protein VP39"/>
    <property type="match status" value="1"/>
</dbReference>
<comment type="caution">
    <text evidence="2">The sequence shown here is derived from an EMBL/GenBank/DDBJ whole genome shotgun (WGS) entry which is preliminary data.</text>
</comment>
<proteinExistence type="predicted"/>
<dbReference type="EMBL" id="CAMXCT010006535">
    <property type="protein sequence ID" value="CAI4015544.1"/>
    <property type="molecule type" value="Genomic_DNA"/>
</dbReference>
<dbReference type="EMBL" id="CAMXCT030006535">
    <property type="protein sequence ID" value="CAL4802856.1"/>
    <property type="molecule type" value="Genomic_DNA"/>
</dbReference>
<dbReference type="Pfam" id="PF13578">
    <property type="entry name" value="Methyltransf_24"/>
    <property type="match status" value="1"/>
</dbReference>
<dbReference type="EMBL" id="CAMXCT020006535">
    <property type="protein sequence ID" value="CAL1168919.1"/>
    <property type="molecule type" value="Genomic_DNA"/>
</dbReference>
<feature type="signal peptide" evidence="1">
    <location>
        <begin position="1"/>
        <end position="16"/>
    </location>
</feature>
<gene>
    <name evidence="2" type="ORF">C1SCF055_LOCUS40367</name>
</gene>